<comment type="subcellular location">
    <subcellularLocation>
        <location evidence="1">Nucleus</location>
        <location evidence="1">Nucleolus</location>
    </subcellularLocation>
</comment>
<evidence type="ECO:0000256" key="4">
    <source>
        <dbReference type="ARBA" id="ARBA00023163"/>
    </source>
</evidence>
<evidence type="ECO:0000313" key="7">
    <source>
        <dbReference type="Proteomes" id="UP000053766"/>
    </source>
</evidence>
<keyword evidence="7" id="KW-1185">Reference proteome</keyword>
<evidence type="ECO:0000256" key="2">
    <source>
        <dbReference type="ARBA" id="ARBA00009430"/>
    </source>
</evidence>
<organism evidence="6 7">
    <name type="scientific">Dictyocaulus viviparus</name>
    <name type="common">Bovine lungworm</name>
    <dbReference type="NCBI Taxonomy" id="29172"/>
    <lineage>
        <taxon>Eukaryota</taxon>
        <taxon>Metazoa</taxon>
        <taxon>Ecdysozoa</taxon>
        <taxon>Nematoda</taxon>
        <taxon>Chromadorea</taxon>
        <taxon>Rhabditida</taxon>
        <taxon>Rhabditina</taxon>
        <taxon>Rhabditomorpha</taxon>
        <taxon>Strongyloidea</taxon>
        <taxon>Metastrongylidae</taxon>
        <taxon>Dictyocaulus</taxon>
    </lineage>
</organism>
<keyword evidence="5" id="KW-0539">Nucleus</keyword>
<dbReference type="EMBL" id="KN716543">
    <property type="protein sequence ID" value="KJH43598.1"/>
    <property type="molecule type" value="Genomic_DNA"/>
</dbReference>
<dbReference type="GO" id="GO:0005730">
    <property type="term" value="C:nucleolus"/>
    <property type="evidence" value="ECO:0007669"/>
    <property type="project" value="UniProtKB-SubCell"/>
</dbReference>
<dbReference type="STRING" id="29172.A0A0D8XG62"/>
<evidence type="ECO:0000256" key="3">
    <source>
        <dbReference type="ARBA" id="ARBA00022478"/>
    </source>
</evidence>
<dbReference type="PANTHER" id="PTHR14440">
    <property type="entry name" value="DNA-DIRECTED RNA POLYMERASE I SUBUNIT RPA49"/>
    <property type="match status" value="1"/>
</dbReference>
<protein>
    <submittedName>
        <fullName evidence="6">A49-like RNA polymerase I associated factor</fullName>
    </submittedName>
</protein>
<keyword evidence="3" id="KW-0240">DNA-directed RNA polymerase</keyword>
<dbReference type="GO" id="GO:0006351">
    <property type="term" value="P:DNA-templated transcription"/>
    <property type="evidence" value="ECO:0007669"/>
    <property type="project" value="InterPro"/>
</dbReference>
<reference evidence="7" key="2">
    <citation type="journal article" date="2016" name="Sci. Rep.">
        <title>Dictyocaulus viviparus genome, variome and transcriptome elucidate lungworm biology and support future intervention.</title>
        <authorList>
            <person name="McNulty S.N."/>
            <person name="Strube C."/>
            <person name="Rosa B.A."/>
            <person name="Martin J.C."/>
            <person name="Tyagi R."/>
            <person name="Choi Y.J."/>
            <person name="Wang Q."/>
            <person name="Hallsworth Pepin K."/>
            <person name="Zhang X."/>
            <person name="Ozersky P."/>
            <person name="Wilson R.K."/>
            <person name="Sternberg P.W."/>
            <person name="Gasser R.B."/>
            <person name="Mitreva M."/>
        </authorList>
    </citation>
    <scope>NUCLEOTIDE SEQUENCE [LARGE SCALE GENOMIC DNA]</scope>
    <source>
        <strain evidence="7">HannoverDv2000</strain>
    </source>
</reference>
<comment type="similarity">
    <text evidence="2">Belongs to the eukaryotic RPA49/POLR1E RNA polymerase subunit family.</text>
</comment>
<dbReference type="GO" id="GO:0003677">
    <property type="term" value="F:DNA binding"/>
    <property type="evidence" value="ECO:0007669"/>
    <property type="project" value="InterPro"/>
</dbReference>
<gene>
    <name evidence="6" type="ORF">DICVIV_10375</name>
</gene>
<accession>A0A0D8XG62</accession>
<dbReference type="GO" id="GO:0000428">
    <property type="term" value="C:DNA-directed RNA polymerase complex"/>
    <property type="evidence" value="ECO:0007669"/>
    <property type="project" value="UniProtKB-KW"/>
</dbReference>
<dbReference type="AlphaFoldDB" id="A0A0D8XG62"/>
<dbReference type="InterPro" id="IPR009668">
    <property type="entry name" value="RNA_pol-assoc_fac_A49-like"/>
</dbReference>
<proteinExistence type="inferred from homology"/>
<evidence type="ECO:0000256" key="1">
    <source>
        <dbReference type="ARBA" id="ARBA00004604"/>
    </source>
</evidence>
<sequence>MPKSEVDKLRHEREKIKRKSLVGRSSHDIVASFSHHRIVDVEKLHFQEHHATYGSWQNEKIFTVRTEACENVVEIGKEVSNLDEGYDYAIAIVNRETGEMTFREVRFYAFEAVHSLHIPELIGKKKRSSPDYNACHDIKAEDFARKRVDLTTHFGSSKKIKIQEASIRRQINDETLDAMRKTAFASTTVLAEVEDIKKEQISMVDNARSSVLPHPHSAELPHNIYPISIFLSDDEIRSLSDCALEYLSSSKKQLSESGFPEPVLKMLTDSGRKDPSLAVPFTLLGCMTFLSSLFSSKSVLKRQFNKTPFPEPFVQKVMGDFINAQIDRGANGKMSERLSVSSHEKDRLVAHLLALALTLSSDCSLPITQWQIALKKSNRFVEKILVGLGCDIIQCNVEEAARTESLRAARLLRPPSKECGAKKTRRKK</sequence>
<keyword evidence="4" id="KW-0804">Transcription</keyword>
<name>A0A0D8XG62_DICVI</name>
<dbReference type="OrthoDB" id="5851809at2759"/>
<evidence type="ECO:0000256" key="5">
    <source>
        <dbReference type="ARBA" id="ARBA00023242"/>
    </source>
</evidence>
<dbReference type="Pfam" id="PF06870">
    <property type="entry name" value="RNA_pol_I_A49"/>
    <property type="match status" value="1"/>
</dbReference>
<dbReference type="Proteomes" id="UP000053766">
    <property type="component" value="Unassembled WGS sequence"/>
</dbReference>
<reference evidence="6 7" key="1">
    <citation type="submission" date="2013-11" db="EMBL/GenBank/DDBJ databases">
        <title>Draft genome of the bovine lungworm Dictyocaulus viviparus.</title>
        <authorList>
            <person name="Mitreva M."/>
        </authorList>
    </citation>
    <scope>NUCLEOTIDE SEQUENCE [LARGE SCALE GENOMIC DNA]</scope>
    <source>
        <strain evidence="6 7">HannoverDv2000</strain>
    </source>
</reference>
<evidence type="ECO:0000313" key="6">
    <source>
        <dbReference type="EMBL" id="KJH43598.1"/>
    </source>
</evidence>